<reference evidence="1" key="1">
    <citation type="submission" date="2025-08" db="UniProtKB">
        <authorList>
            <consortium name="Ensembl"/>
        </authorList>
    </citation>
    <scope>IDENTIFICATION</scope>
</reference>
<sequence length="159" mass="17857">MAYGGPGGGEWHFKMLKGAQQFVGKSLQPALPVSHLSSKQASEVAFNFQTELPSNAQVCLQSKVDWLSEVTEMKILTQNTVPLPPKQELDAKKERIKYSRDFLLELSSVSLSQKKPEFLPDHPIVLEKPVSVFLMSREAIKKKKKHGDDKHDKKHFSSG</sequence>
<dbReference type="Ensembl" id="ENSPCLT00000004455.1">
    <property type="protein sequence ID" value="ENSPCLP00000003246.1"/>
    <property type="gene ID" value="ENSPCLG00000002775.1"/>
</dbReference>
<dbReference type="GO" id="GO:0008190">
    <property type="term" value="F:eukaryotic initiation factor 4E binding"/>
    <property type="evidence" value="ECO:0007669"/>
    <property type="project" value="TreeGrafter"/>
</dbReference>
<protein>
    <submittedName>
        <fullName evidence="1">Chromosome 8 open reading frame 88</fullName>
    </submittedName>
</protein>
<dbReference type="Proteomes" id="UP000472261">
    <property type="component" value="Unplaced"/>
</dbReference>
<reference evidence="1" key="2">
    <citation type="submission" date="2025-09" db="UniProtKB">
        <authorList>
            <consortium name="Ensembl"/>
        </authorList>
    </citation>
    <scope>IDENTIFICATION</scope>
</reference>
<proteinExistence type="predicted"/>
<dbReference type="GO" id="GO:0005737">
    <property type="term" value="C:cytoplasm"/>
    <property type="evidence" value="ECO:0007669"/>
    <property type="project" value="TreeGrafter"/>
</dbReference>
<accession>A0A669PNJ9</accession>
<dbReference type="PANTHER" id="PTHR12669:SF15">
    <property type="entry name" value="CHROMOSOME 8 OPEN READING FRAME 88"/>
    <property type="match status" value="1"/>
</dbReference>
<name>A0A669PNJ9_PHACC</name>
<dbReference type="GO" id="GO:0045947">
    <property type="term" value="P:negative regulation of translational initiation"/>
    <property type="evidence" value="ECO:0007669"/>
    <property type="project" value="TreeGrafter"/>
</dbReference>
<organism evidence="1 2">
    <name type="scientific">Phasianus colchicus</name>
    <name type="common">Common pheasant</name>
    <dbReference type="NCBI Taxonomy" id="9054"/>
    <lineage>
        <taxon>Eukaryota</taxon>
        <taxon>Metazoa</taxon>
        <taxon>Chordata</taxon>
        <taxon>Craniata</taxon>
        <taxon>Vertebrata</taxon>
        <taxon>Euteleostomi</taxon>
        <taxon>Archelosauria</taxon>
        <taxon>Archosauria</taxon>
        <taxon>Dinosauria</taxon>
        <taxon>Saurischia</taxon>
        <taxon>Theropoda</taxon>
        <taxon>Coelurosauria</taxon>
        <taxon>Aves</taxon>
        <taxon>Neognathae</taxon>
        <taxon>Galloanserae</taxon>
        <taxon>Galliformes</taxon>
        <taxon>Phasianidae</taxon>
        <taxon>Phasianinae</taxon>
        <taxon>Phasianus</taxon>
    </lineage>
</organism>
<dbReference type="AlphaFoldDB" id="A0A669PNJ9"/>
<evidence type="ECO:0000313" key="1">
    <source>
        <dbReference type="Ensembl" id="ENSPCLP00000003246.1"/>
    </source>
</evidence>
<dbReference type="OMA" id="VGRCKTN"/>
<keyword evidence="2" id="KW-1185">Reference proteome</keyword>
<evidence type="ECO:0000313" key="2">
    <source>
        <dbReference type="Proteomes" id="UP000472261"/>
    </source>
</evidence>
<dbReference type="PANTHER" id="PTHR12669">
    <property type="entry name" value="EUKARYOTIC TRANSLATION INITIATION FACTOR 4E-BINDING PROTEIN"/>
    <property type="match status" value="1"/>
</dbReference>